<dbReference type="AlphaFoldDB" id="A0A0D0CUC4"/>
<dbReference type="EMBL" id="KN834765">
    <property type="protein sequence ID" value="KIK63112.1"/>
    <property type="molecule type" value="Genomic_DNA"/>
</dbReference>
<accession>A0A0D0CUC4</accession>
<protein>
    <submittedName>
        <fullName evidence="2">Uncharacterized protein</fullName>
    </submittedName>
</protein>
<dbReference type="HOGENOM" id="CLU_044614_2_0_1"/>
<feature type="transmembrane region" description="Helical" evidence="1">
    <location>
        <begin position="235"/>
        <end position="259"/>
    </location>
</feature>
<feature type="transmembrane region" description="Helical" evidence="1">
    <location>
        <begin position="145"/>
        <end position="165"/>
    </location>
</feature>
<name>A0A0D0CUC4_9AGAR</name>
<reference evidence="2 3" key="1">
    <citation type="submission" date="2014-04" db="EMBL/GenBank/DDBJ databases">
        <title>Evolutionary Origins and Diversification of the Mycorrhizal Mutualists.</title>
        <authorList>
            <consortium name="DOE Joint Genome Institute"/>
            <consortium name="Mycorrhizal Genomics Consortium"/>
            <person name="Kohler A."/>
            <person name="Kuo A."/>
            <person name="Nagy L.G."/>
            <person name="Floudas D."/>
            <person name="Copeland A."/>
            <person name="Barry K.W."/>
            <person name="Cichocki N."/>
            <person name="Veneault-Fourrey C."/>
            <person name="LaButti K."/>
            <person name="Lindquist E.A."/>
            <person name="Lipzen A."/>
            <person name="Lundell T."/>
            <person name="Morin E."/>
            <person name="Murat C."/>
            <person name="Riley R."/>
            <person name="Ohm R."/>
            <person name="Sun H."/>
            <person name="Tunlid A."/>
            <person name="Henrissat B."/>
            <person name="Grigoriev I.V."/>
            <person name="Hibbett D.S."/>
            <person name="Martin F."/>
        </authorList>
    </citation>
    <scope>NUCLEOTIDE SEQUENCE [LARGE SCALE GENOMIC DNA]</scope>
    <source>
        <strain evidence="2 3">FD-317 M1</strain>
    </source>
</reference>
<evidence type="ECO:0000313" key="3">
    <source>
        <dbReference type="Proteomes" id="UP000053593"/>
    </source>
</evidence>
<dbReference type="OrthoDB" id="2756618at2759"/>
<sequence>MSTDSQISGYIEFITSTIVPCIMTTFFLYGLYSLLFCIYVQMQIRNSRSHRHHRPIFFRLSIPALFFLITLNVILWTISTYELLRSQTLMDWVSGRQSLAEPDAHYFGFWNFGLAAAAVLIVASTMADALLLYRTYTLWDFRVSIVIAPVILILSSIGAGLYAIIMCGKASKPLITDLLAGNTILKDAEIGMLAFVCSTLVTNLSLIGLIVYRVRQMSQITNKYLPSSEHVNNKSLVRLIIGSCLLYPLTIATICGEVIGVGTDVTFVLPIAAQMMGISPTFLIVEIDLALNNSTNGLEIMEERSIGKAENSHTLAPSNIQISAS</sequence>
<keyword evidence="1" id="KW-0472">Membrane</keyword>
<feature type="transmembrane region" description="Helical" evidence="1">
    <location>
        <begin position="56"/>
        <end position="78"/>
    </location>
</feature>
<keyword evidence="3" id="KW-1185">Reference proteome</keyword>
<feature type="transmembrane region" description="Helical" evidence="1">
    <location>
        <begin position="109"/>
        <end position="133"/>
    </location>
</feature>
<evidence type="ECO:0000313" key="2">
    <source>
        <dbReference type="EMBL" id="KIK63112.1"/>
    </source>
</evidence>
<evidence type="ECO:0000256" key="1">
    <source>
        <dbReference type="SAM" id="Phobius"/>
    </source>
</evidence>
<organism evidence="2 3">
    <name type="scientific">Collybiopsis luxurians FD-317 M1</name>
    <dbReference type="NCBI Taxonomy" id="944289"/>
    <lineage>
        <taxon>Eukaryota</taxon>
        <taxon>Fungi</taxon>
        <taxon>Dikarya</taxon>
        <taxon>Basidiomycota</taxon>
        <taxon>Agaricomycotina</taxon>
        <taxon>Agaricomycetes</taxon>
        <taxon>Agaricomycetidae</taxon>
        <taxon>Agaricales</taxon>
        <taxon>Marasmiineae</taxon>
        <taxon>Omphalotaceae</taxon>
        <taxon>Collybiopsis</taxon>
        <taxon>Collybiopsis luxurians</taxon>
    </lineage>
</organism>
<dbReference type="Proteomes" id="UP000053593">
    <property type="component" value="Unassembled WGS sequence"/>
</dbReference>
<gene>
    <name evidence="2" type="ORF">GYMLUDRAFT_41427</name>
</gene>
<feature type="transmembrane region" description="Helical" evidence="1">
    <location>
        <begin position="265"/>
        <end position="285"/>
    </location>
</feature>
<keyword evidence="1" id="KW-0812">Transmembrane</keyword>
<proteinExistence type="predicted"/>
<feature type="transmembrane region" description="Helical" evidence="1">
    <location>
        <begin position="13"/>
        <end position="35"/>
    </location>
</feature>
<feature type="transmembrane region" description="Helical" evidence="1">
    <location>
        <begin position="190"/>
        <end position="214"/>
    </location>
</feature>
<keyword evidence="1" id="KW-1133">Transmembrane helix</keyword>